<dbReference type="SMART" id="SM00528">
    <property type="entry name" value="HNS"/>
    <property type="match status" value="1"/>
</dbReference>
<keyword evidence="2" id="KW-0238">DNA-binding</keyword>
<dbReference type="RefSeq" id="WP_060858322.1">
    <property type="nucleotide sequence ID" value="NZ_FCOC02000023.1"/>
</dbReference>
<organism evidence="2 3">
    <name type="scientific">Caballeronia sordidicola</name>
    <name type="common">Burkholderia sordidicola</name>
    <dbReference type="NCBI Taxonomy" id="196367"/>
    <lineage>
        <taxon>Bacteria</taxon>
        <taxon>Pseudomonadati</taxon>
        <taxon>Pseudomonadota</taxon>
        <taxon>Betaproteobacteria</taxon>
        <taxon>Burkholderiales</taxon>
        <taxon>Burkholderiaceae</taxon>
        <taxon>Caballeronia</taxon>
    </lineage>
</organism>
<gene>
    <name evidence="2" type="ORF">AWB64_05330</name>
</gene>
<dbReference type="GO" id="GO:0003677">
    <property type="term" value="F:DNA binding"/>
    <property type="evidence" value="ECO:0007669"/>
    <property type="project" value="UniProtKB-KW"/>
</dbReference>
<protein>
    <submittedName>
        <fullName evidence="2">H-NS-like DNA-binding protein</fullName>
    </submittedName>
</protein>
<dbReference type="InterPro" id="IPR027444">
    <property type="entry name" value="H-NS_C_dom"/>
</dbReference>
<feature type="domain" description="DNA-binding protein H-NS-like C-terminal" evidence="1">
    <location>
        <begin position="53"/>
        <end position="92"/>
    </location>
</feature>
<dbReference type="EMBL" id="FCOC02000023">
    <property type="protein sequence ID" value="SAL50397.1"/>
    <property type="molecule type" value="Genomic_DNA"/>
</dbReference>
<accession>A0A158I1R9</accession>
<dbReference type="AlphaFoldDB" id="A0A158I1R9"/>
<dbReference type="Pfam" id="PF00816">
    <property type="entry name" value="Histone_HNS"/>
    <property type="match status" value="1"/>
</dbReference>
<reference evidence="2 3" key="1">
    <citation type="submission" date="2016-01" db="EMBL/GenBank/DDBJ databases">
        <authorList>
            <person name="Oliw E.H."/>
        </authorList>
    </citation>
    <scope>NUCLEOTIDE SEQUENCE [LARGE SCALE GENOMIC DNA]</scope>
    <source>
        <strain evidence="2">LMG 22029</strain>
    </source>
</reference>
<evidence type="ECO:0000313" key="2">
    <source>
        <dbReference type="EMBL" id="SAL50397.1"/>
    </source>
</evidence>
<evidence type="ECO:0000313" key="3">
    <source>
        <dbReference type="Proteomes" id="UP000054893"/>
    </source>
</evidence>
<name>A0A158I1R9_CABSO</name>
<sequence>MNYKELLAQAAELDRQIAAARETEAAAALAEIKTKIADFGFTVEDVFSAKKTRKLRELSGPRYRDPDTGATWSGMGREPLWIKGKDREAFSIMGNLFDA</sequence>
<proteinExistence type="predicted"/>
<evidence type="ECO:0000259" key="1">
    <source>
        <dbReference type="SMART" id="SM00528"/>
    </source>
</evidence>
<dbReference type="Gene3D" id="4.10.430.30">
    <property type="match status" value="1"/>
</dbReference>
<dbReference type="OrthoDB" id="5297879at2"/>
<dbReference type="SUPFAM" id="SSF81273">
    <property type="entry name" value="H-NS histone-like proteins"/>
    <property type="match status" value="1"/>
</dbReference>
<dbReference type="Proteomes" id="UP000054893">
    <property type="component" value="Unassembled WGS sequence"/>
</dbReference>